<feature type="region of interest" description="Disordered" evidence="1">
    <location>
        <begin position="1"/>
        <end position="25"/>
    </location>
</feature>
<protein>
    <submittedName>
        <fullName evidence="2">Uncharacterized protein</fullName>
    </submittedName>
</protein>
<evidence type="ECO:0000256" key="1">
    <source>
        <dbReference type="SAM" id="MobiDB-lite"/>
    </source>
</evidence>
<evidence type="ECO:0000313" key="3">
    <source>
        <dbReference type="Proteomes" id="UP000218231"/>
    </source>
</evidence>
<feature type="compositionally biased region" description="Low complexity" evidence="1">
    <location>
        <begin position="58"/>
        <end position="86"/>
    </location>
</feature>
<reference evidence="2 3" key="1">
    <citation type="journal article" date="2017" name="Curr. Biol.">
        <title>Genome architecture and evolution of a unichromosomal asexual nematode.</title>
        <authorList>
            <person name="Fradin H."/>
            <person name="Zegar C."/>
            <person name="Gutwein M."/>
            <person name="Lucas J."/>
            <person name="Kovtun M."/>
            <person name="Corcoran D."/>
            <person name="Baugh L.R."/>
            <person name="Kiontke K."/>
            <person name="Gunsalus K."/>
            <person name="Fitch D.H."/>
            <person name="Piano F."/>
        </authorList>
    </citation>
    <scope>NUCLEOTIDE SEQUENCE [LARGE SCALE GENOMIC DNA]</scope>
    <source>
        <strain evidence="2">PF1309</strain>
    </source>
</reference>
<name>A0A2A2K0E8_9BILA</name>
<sequence length="92" mass="9449">MVSVAGKIGDLDLGIGNGGADQRGDIVSGHRHRAAYSGCINWRRASIALSASARRTVASSVSTRAAVRSPSSLRTTSSSPASSKSAWTTDFA</sequence>
<dbReference type="EMBL" id="LIAE01009944">
    <property type="protein sequence ID" value="PAV67362.1"/>
    <property type="molecule type" value="Genomic_DNA"/>
</dbReference>
<feature type="region of interest" description="Disordered" evidence="1">
    <location>
        <begin position="58"/>
        <end position="92"/>
    </location>
</feature>
<gene>
    <name evidence="2" type="ORF">WR25_13936</name>
</gene>
<dbReference type="Proteomes" id="UP000218231">
    <property type="component" value="Unassembled WGS sequence"/>
</dbReference>
<proteinExistence type="predicted"/>
<accession>A0A2A2K0E8</accession>
<dbReference type="AlphaFoldDB" id="A0A2A2K0E8"/>
<organism evidence="2 3">
    <name type="scientific">Diploscapter pachys</name>
    <dbReference type="NCBI Taxonomy" id="2018661"/>
    <lineage>
        <taxon>Eukaryota</taxon>
        <taxon>Metazoa</taxon>
        <taxon>Ecdysozoa</taxon>
        <taxon>Nematoda</taxon>
        <taxon>Chromadorea</taxon>
        <taxon>Rhabditida</taxon>
        <taxon>Rhabditina</taxon>
        <taxon>Rhabditomorpha</taxon>
        <taxon>Rhabditoidea</taxon>
        <taxon>Rhabditidae</taxon>
        <taxon>Diploscapter</taxon>
    </lineage>
</organism>
<keyword evidence="3" id="KW-1185">Reference proteome</keyword>
<feature type="compositionally biased region" description="Low complexity" evidence="1">
    <location>
        <begin position="1"/>
        <end position="14"/>
    </location>
</feature>
<evidence type="ECO:0000313" key="2">
    <source>
        <dbReference type="EMBL" id="PAV67362.1"/>
    </source>
</evidence>
<comment type="caution">
    <text evidence="2">The sequence shown here is derived from an EMBL/GenBank/DDBJ whole genome shotgun (WGS) entry which is preliminary data.</text>
</comment>